<dbReference type="RefSeq" id="WP_171083554.1">
    <property type="nucleotide sequence ID" value="NZ_JABAIV010000003.1"/>
</dbReference>
<feature type="transmembrane region" description="Helical" evidence="1">
    <location>
        <begin position="26"/>
        <end position="49"/>
    </location>
</feature>
<keyword evidence="3" id="KW-1185">Reference proteome</keyword>
<dbReference type="Proteomes" id="UP000533905">
    <property type="component" value="Unassembled WGS sequence"/>
</dbReference>
<dbReference type="EMBL" id="JABAIV010000003">
    <property type="protein sequence ID" value="NNG23187.1"/>
    <property type="molecule type" value="Genomic_DNA"/>
</dbReference>
<name>A0A7Y2NYU3_9BURK</name>
<comment type="caution">
    <text evidence="2">The sequence shown here is derived from an EMBL/GenBank/DDBJ whole genome shotgun (WGS) entry which is preliminary data.</text>
</comment>
<evidence type="ECO:0000313" key="3">
    <source>
        <dbReference type="Proteomes" id="UP000533905"/>
    </source>
</evidence>
<protein>
    <recommendedName>
        <fullName evidence="4">DUF4231 domain-containing protein</fullName>
    </recommendedName>
</protein>
<gene>
    <name evidence="2" type="ORF">HGB41_09255</name>
</gene>
<accession>A0A7Y2NYU3</accession>
<sequence length="134" mass="14992">MDAVVQREKEPVPDEILKAGEIYYRLGVLIQALLVLLGIIASVASLVVATFSESFTGDDKWMLKAFAFVAALASGLLTTFSLSKKNQETWAAWRMMNAAILRYQYDPSFTRIQLVDTWERAEKTLGNATINEKT</sequence>
<reference evidence="2 3" key="1">
    <citation type="submission" date="2020-04" db="EMBL/GenBank/DDBJ databases">
        <title>Massilia sp. nov., a cold adapted bacteria isolated from Arctic soil.</title>
        <authorList>
            <person name="Son J."/>
            <person name="Ka J.-O."/>
        </authorList>
    </citation>
    <scope>NUCLEOTIDE SEQUENCE [LARGE SCALE GENOMIC DNA]</scope>
    <source>
        <strain evidence="2 3">ML15P13</strain>
    </source>
</reference>
<keyword evidence="1" id="KW-0472">Membrane</keyword>
<feature type="transmembrane region" description="Helical" evidence="1">
    <location>
        <begin position="61"/>
        <end position="82"/>
    </location>
</feature>
<proteinExistence type="predicted"/>
<keyword evidence="1" id="KW-1133">Transmembrane helix</keyword>
<evidence type="ECO:0000313" key="2">
    <source>
        <dbReference type="EMBL" id="NNG23187.1"/>
    </source>
</evidence>
<evidence type="ECO:0008006" key="4">
    <source>
        <dbReference type="Google" id="ProtNLM"/>
    </source>
</evidence>
<organism evidence="2 3">
    <name type="scientific">Telluria aromaticivorans</name>
    <dbReference type="NCBI Taxonomy" id="2725995"/>
    <lineage>
        <taxon>Bacteria</taxon>
        <taxon>Pseudomonadati</taxon>
        <taxon>Pseudomonadota</taxon>
        <taxon>Betaproteobacteria</taxon>
        <taxon>Burkholderiales</taxon>
        <taxon>Oxalobacteraceae</taxon>
        <taxon>Telluria group</taxon>
        <taxon>Telluria</taxon>
    </lineage>
</organism>
<keyword evidence="1" id="KW-0812">Transmembrane</keyword>
<dbReference type="AlphaFoldDB" id="A0A7Y2NYU3"/>
<evidence type="ECO:0000256" key="1">
    <source>
        <dbReference type="SAM" id="Phobius"/>
    </source>
</evidence>